<evidence type="ECO:0000256" key="3">
    <source>
        <dbReference type="ARBA" id="ARBA00022598"/>
    </source>
</evidence>
<feature type="domain" description="DALR anticodon binding" evidence="12">
    <location>
        <begin position="533"/>
        <end position="652"/>
    </location>
</feature>
<evidence type="ECO:0000256" key="4">
    <source>
        <dbReference type="ARBA" id="ARBA00022741"/>
    </source>
</evidence>
<dbReference type="SUPFAM" id="SSF52374">
    <property type="entry name" value="Nucleotidylyl transferase"/>
    <property type="match status" value="1"/>
</dbReference>
<dbReference type="PANTHER" id="PTHR11956">
    <property type="entry name" value="ARGINYL-TRNA SYNTHETASE"/>
    <property type="match status" value="1"/>
</dbReference>
<dbReference type="PROSITE" id="PS00178">
    <property type="entry name" value="AA_TRNA_LIGASE_I"/>
    <property type="match status" value="1"/>
</dbReference>
<proteinExistence type="inferred from homology"/>
<dbReference type="SMART" id="SM01016">
    <property type="entry name" value="Arg_tRNA_synt_N"/>
    <property type="match status" value="1"/>
</dbReference>
<dbReference type="Gene3D" id="1.10.730.10">
    <property type="entry name" value="Isoleucyl-tRNA Synthetase, Domain 1"/>
    <property type="match status" value="1"/>
</dbReference>
<feature type="domain" description="Arginyl tRNA synthetase N-terminal" evidence="13">
    <location>
        <begin position="1"/>
        <end position="88"/>
    </location>
</feature>
<dbReference type="Proteomes" id="UP000318017">
    <property type="component" value="Chromosome"/>
</dbReference>
<reference evidence="14 15" key="1">
    <citation type="submission" date="2019-02" db="EMBL/GenBank/DDBJ databases">
        <title>Deep-cultivation of Planctomycetes and their phenomic and genomic characterization uncovers novel biology.</title>
        <authorList>
            <person name="Wiegand S."/>
            <person name="Jogler M."/>
            <person name="Boedeker C."/>
            <person name="Pinto D."/>
            <person name="Vollmers J."/>
            <person name="Rivas-Marin E."/>
            <person name="Kohn T."/>
            <person name="Peeters S.H."/>
            <person name="Heuer A."/>
            <person name="Rast P."/>
            <person name="Oberbeckmann S."/>
            <person name="Bunk B."/>
            <person name="Jeske O."/>
            <person name="Meyerdierks A."/>
            <person name="Storesund J.E."/>
            <person name="Kallscheuer N."/>
            <person name="Luecker S."/>
            <person name="Lage O.M."/>
            <person name="Pohl T."/>
            <person name="Merkel B.J."/>
            <person name="Hornburger P."/>
            <person name="Mueller R.-W."/>
            <person name="Bruemmer F."/>
            <person name="Labrenz M."/>
            <person name="Spormann A.M."/>
            <person name="Op den Camp H."/>
            <person name="Overmann J."/>
            <person name="Amann R."/>
            <person name="Jetten M.S.M."/>
            <person name="Mascher T."/>
            <person name="Medema M.H."/>
            <person name="Devos D.P."/>
            <person name="Kaster A.-K."/>
            <person name="Ovreas L."/>
            <person name="Rohde M."/>
            <person name="Galperin M.Y."/>
            <person name="Jogler C."/>
        </authorList>
    </citation>
    <scope>NUCLEOTIDE SEQUENCE [LARGE SCALE GENOMIC DNA]</scope>
    <source>
        <strain evidence="14 15">Q31a</strain>
    </source>
</reference>
<dbReference type="CDD" id="cd07956">
    <property type="entry name" value="Anticodon_Ia_Arg"/>
    <property type="match status" value="1"/>
</dbReference>
<dbReference type="HAMAP" id="MF_00123">
    <property type="entry name" value="Arg_tRNA_synth"/>
    <property type="match status" value="1"/>
</dbReference>
<dbReference type="GO" id="GO:0004814">
    <property type="term" value="F:arginine-tRNA ligase activity"/>
    <property type="evidence" value="ECO:0007669"/>
    <property type="project" value="UniProtKB-UniRule"/>
</dbReference>
<dbReference type="KEGG" id="ahel:Q31a_23420"/>
<dbReference type="GO" id="GO:0005524">
    <property type="term" value="F:ATP binding"/>
    <property type="evidence" value="ECO:0007669"/>
    <property type="project" value="UniProtKB-UniRule"/>
</dbReference>
<dbReference type="InterPro" id="IPR036695">
    <property type="entry name" value="Arg-tRNA-synth_N_sf"/>
</dbReference>
<keyword evidence="15" id="KW-1185">Reference proteome</keyword>
<evidence type="ECO:0000256" key="1">
    <source>
        <dbReference type="ARBA" id="ARBA00005594"/>
    </source>
</evidence>
<dbReference type="SMART" id="SM00836">
    <property type="entry name" value="DALR_1"/>
    <property type="match status" value="1"/>
</dbReference>
<evidence type="ECO:0000256" key="5">
    <source>
        <dbReference type="ARBA" id="ARBA00022840"/>
    </source>
</evidence>
<dbReference type="GO" id="GO:0005737">
    <property type="term" value="C:cytoplasm"/>
    <property type="evidence" value="ECO:0007669"/>
    <property type="project" value="UniProtKB-SubCell"/>
</dbReference>
<dbReference type="InterPro" id="IPR001278">
    <property type="entry name" value="Arg-tRNA-ligase"/>
</dbReference>
<comment type="subcellular location">
    <subcellularLocation>
        <location evidence="9">Cytoplasm</location>
    </subcellularLocation>
</comment>
<keyword evidence="7 9" id="KW-0030">Aminoacyl-tRNA synthetase</keyword>
<dbReference type="InterPro" id="IPR009080">
    <property type="entry name" value="tRNAsynth_Ia_anticodon-bd"/>
</dbReference>
<dbReference type="NCBIfam" id="TIGR00456">
    <property type="entry name" value="argS"/>
    <property type="match status" value="1"/>
</dbReference>
<dbReference type="AlphaFoldDB" id="A0A518G631"/>
<keyword evidence="2 9" id="KW-0963">Cytoplasm</keyword>
<evidence type="ECO:0000256" key="6">
    <source>
        <dbReference type="ARBA" id="ARBA00022917"/>
    </source>
</evidence>
<dbReference type="OrthoDB" id="9805987at2"/>
<dbReference type="GO" id="GO:0006420">
    <property type="term" value="P:arginyl-tRNA aminoacylation"/>
    <property type="evidence" value="ECO:0007669"/>
    <property type="project" value="UniProtKB-UniRule"/>
</dbReference>
<evidence type="ECO:0000256" key="7">
    <source>
        <dbReference type="ARBA" id="ARBA00023146"/>
    </source>
</evidence>
<dbReference type="FunFam" id="1.10.730.10:FF:000006">
    <property type="entry name" value="Arginyl-tRNA synthetase 2, mitochondrial"/>
    <property type="match status" value="1"/>
</dbReference>
<dbReference type="PRINTS" id="PR01038">
    <property type="entry name" value="TRNASYNTHARG"/>
</dbReference>
<feature type="coiled-coil region" evidence="11">
    <location>
        <begin position="212"/>
        <end position="263"/>
    </location>
</feature>
<dbReference type="InterPro" id="IPR035684">
    <property type="entry name" value="ArgRS_core"/>
</dbReference>
<sequence length="652" mass="72085">MQILSLLRSRFEQALDGWVADPASHAARVAVARDPRNGDYQANIAMPLAKPLGMKPQDVAAEVVRRLQIDDLCEPPTIAGPGFINLKLKDAYLASQLAEQAADSRCGVSRVAAPRRYVLDYSAPNVAKPMHVGHIRSTVIGDALNRTLRFLGHHVVSDNHLGDWGTQFGMIIYGYQHFADQPSFAQDPVAELSRLYRLVQQIIGYQSSIPKLAAAQAAVEAAQARLAAAVALPADNKDRKKQIKSAEKEIRNCQDTLAGLNAKIEPVAQSTELMQLATEHAGLETRAQLETVKLHEGNPDSIALWQKFLPLSITEIESVYERLDVHFDHTYGESFYHPMLAGTVQKLVDSGMAVESDGATCIFLEGFEAPMIIRKRDGAFLYATTDLATIDYRLEHFQPDAILYVVDHRQGEHFQKLFAAARACGHEATEFQHISFGTVLGTDGKPFKTRSGSVIGLDYLLDEAVERAHQAVCNPDRLQKAGLDMSADERLQVANVVGLGAIKFADLSHNRTSDYEFNTEKMVQLEGNTSAYIQYMYARLQSILRKSGVDVNQDTIADFTIELQEPAERSLALQLLQFEDMLHLTVEEYYPSVLAGYLYGVAKQFASFFDQCPVLIAETDAIRKSRLAVCHATGQVLRQGLDLLGIGVVDRM</sequence>
<feature type="short sequence motif" description="'HIGH' region" evidence="9">
    <location>
        <begin position="124"/>
        <end position="134"/>
    </location>
</feature>
<dbReference type="InterPro" id="IPR005148">
    <property type="entry name" value="Arg-tRNA-synth_N"/>
</dbReference>
<dbReference type="Pfam" id="PF00750">
    <property type="entry name" value="tRNA-synt_1d"/>
    <property type="match status" value="2"/>
</dbReference>
<dbReference type="Pfam" id="PF03485">
    <property type="entry name" value="Arg_tRNA_synt_N"/>
    <property type="match status" value="1"/>
</dbReference>
<evidence type="ECO:0000313" key="15">
    <source>
        <dbReference type="Proteomes" id="UP000318017"/>
    </source>
</evidence>
<evidence type="ECO:0000256" key="2">
    <source>
        <dbReference type="ARBA" id="ARBA00022490"/>
    </source>
</evidence>
<keyword evidence="4 9" id="KW-0547">Nucleotide-binding</keyword>
<keyword evidence="5 9" id="KW-0067">ATP-binding</keyword>
<dbReference type="InterPro" id="IPR001412">
    <property type="entry name" value="aa-tRNA-synth_I_CS"/>
</dbReference>
<dbReference type="InterPro" id="IPR014729">
    <property type="entry name" value="Rossmann-like_a/b/a_fold"/>
</dbReference>
<dbReference type="SUPFAM" id="SSF55190">
    <property type="entry name" value="Arginyl-tRNA synthetase (ArgRS), N-terminal 'additional' domain"/>
    <property type="match status" value="1"/>
</dbReference>
<dbReference type="PANTHER" id="PTHR11956:SF5">
    <property type="entry name" value="ARGININE--TRNA LIGASE, CYTOPLASMIC"/>
    <property type="match status" value="1"/>
</dbReference>
<keyword evidence="11" id="KW-0175">Coiled coil</keyword>
<comment type="catalytic activity">
    <reaction evidence="8 9">
        <text>tRNA(Arg) + L-arginine + ATP = L-arginyl-tRNA(Arg) + AMP + diphosphate</text>
        <dbReference type="Rhea" id="RHEA:20301"/>
        <dbReference type="Rhea" id="RHEA-COMP:9658"/>
        <dbReference type="Rhea" id="RHEA-COMP:9673"/>
        <dbReference type="ChEBI" id="CHEBI:30616"/>
        <dbReference type="ChEBI" id="CHEBI:32682"/>
        <dbReference type="ChEBI" id="CHEBI:33019"/>
        <dbReference type="ChEBI" id="CHEBI:78442"/>
        <dbReference type="ChEBI" id="CHEBI:78513"/>
        <dbReference type="ChEBI" id="CHEBI:456215"/>
        <dbReference type="EC" id="6.1.1.19"/>
    </reaction>
</comment>
<evidence type="ECO:0000256" key="9">
    <source>
        <dbReference type="HAMAP-Rule" id="MF_00123"/>
    </source>
</evidence>
<dbReference type="EMBL" id="CP036298">
    <property type="protein sequence ID" value="QDV24029.1"/>
    <property type="molecule type" value="Genomic_DNA"/>
</dbReference>
<evidence type="ECO:0000259" key="13">
    <source>
        <dbReference type="SMART" id="SM01016"/>
    </source>
</evidence>
<comment type="similarity">
    <text evidence="1 9 10">Belongs to the class-I aminoacyl-tRNA synthetase family.</text>
</comment>
<dbReference type="Gene3D" id="3.30.1360.70">
    <property type="entry name" value="Arginyl tRNA synthetase N-terminal domain"/>
    <property type="match status" value="1"/>
</dbReference>
<evidence type="ECO:0000256" key="10">
    <source>
        <dbReference type="RuleBase" id="RU363038"/>
    </source>
</evidence>
<protein>
    <recommendedName>
        <fullName evidence="9">Arginine--tRNA ligase</fullName>
        <ecNumber evidence="9">6.1.1.19</ecNumber>
    </recommendedName>
    <alternativeName>
        <fullName evidence="9">Arginyl-tRNA synthetase</fullName>
        <shortName evidence="9">ArgRS</shortName>
    </alternativeName>
</protein>
<evidence type="ECO:0000256" key="11">
    <source>
        <dbReference type="SAM" id="Coils"/>
    </source>
</evidence>
<comment type="subunit">
    <text evidence="9">Monomer.</text>
</comment>
<evidence type="ECO:0000313" key="14">
    <source>
        <dbReference type="EMBL" id="QDV24029.1"/>
    </source>
</evidence>
<name>A0A518G631_9BACT</name>
<dbReference type="RefSeq" id="WP_145077394.1">
    <property type="nucleotide sequence ID" value="NZ_CP036298.1"/>
</dbReference>
<organism evidence="14 15">
    <name type="scientific">Aureliella helgolandensis</name>
    <dbReference type="NCBI Taxonomy" id="2527968"/>
    <lineage>
        <taxon>Bacteria</taxon>
        <taxon>Pseudomonadati</taxon>
        <taxon>Planctomycetota</taxon>
        <taxon>Planctomycetia</taxon>
        <taxon>Pirellulales</taxon>
        <taxon>Pirellulaceae</taxon>
        <taxon>Aureliella</taxon>
    </lineage>
</organism>
<evidence type="ECO:0000256" key="8">
    <source>
        <dbReference type="ARBA" id="ARBA00049339"/>
    </source>
</evidence>
<evidence type="ECO:0000259" key="12">
    <source>
        <dbReference type="SMART" id="SM00836"/>
    </source>
</evidence>
<dbReference type="Gene3D" id="3.40.50.620">
    <property type="entry name" value="HUPs"/>
    <property type="match status" value="1"/>
</dbReference>
<keyword evidence="3 9" id="KW-0436">Ligase</keyword>
<dbReference type="EC" id="6.1.1.19" evidence="9"/>
<dbReference type="Pfam" id="PF05746">
    <property type="entry name" value="DALR_1"/>
    <property type="match status" value="1"/>
</dbReference>
<dbReference type="SUPFAM" id="SSF47323">
    <property type="entry name" value="Anticodon-binding domain of a subclass of class I aminoacyl-tRNA synthetases"/>
    <property type="match status" value="1"/>
</dbReference>
<gene>
    <name evidence="9 14" type="primary">argS</name>
    <name evidence="14" type="ORF">Q31a_23420</name>
</gene>
<keyword evidence="6 9" id="KW-0648">Protein biosynthesis</keyword>
<dbReference type="InterPro" id="IPR008909">
    <property type="entry name" value="DALR_anticod-bd"/>
</dbReference>
<accession>A0A518G631</accession>